<sequence>MKFVTLLVLSLLQVGSVLAGPVVSTTSPSQKPELSLLDDFGGACFSSGKYTKLQQEVAAPLWRFDKSNINSRHLQEHHGSHAFRIAVTYNTTEGELQFSLSTDVLNDVVPGICITSEIGHNIHVDELEDHVFPWVKIVKQTSQKSLSVSFLKMLQYGELPSLLDGIVALIQAYDGGRTNIIAKLVNLTEFVSDIMASTDPQFVIHVIPPFPEIVVHQGPILESLMEGMKNLQVSPEEKTAMEVSELVNHVLMPQLLIEVIPVLPGIVMSVPPSIVEQGLLMFQDTFEIAVLPSIVSVTFNTSVVTKVREVATYSTYAVTRIFKMIPQAFMKVFNEEFKWSLF</sequence>
<keyword evidence="3" id="KW-1185">Reference proteome</keyword>
<keyword evidence="1" id="KW-0732">Signal</keyword>
<feature type="signal peptide" evidence="1">
    <location>
        <begin position="1"/>
        <end position="19"/>
    </location>
</feature>
<accession>A0AAE1EX96</accession>
<dbReference type="Proteomes" id="UP001286313">
    <property type="component" value="Unassembled WGS sequence"/>
</dbReference>
<comment type="caution">
    <text evidence="2">The sequence shown here is derived from an EMBL/GenBank/DDBJ whole genome shotgun (WGS) entry which is preliminary data.</text>
</comment>
<gene>
    <name evidence="2" type="ORF">Pcinc_031145</name>
</gene>
<dbReference type="AlphaFoldDB" id="A0AAE1EX96"/>
<evidence type="ECO:0000313" key="2">
    <source>
        <dbReference type="EMBL" id="KAK3863042.1"/>
    </source>
</evidence>
<evidence type="ECO:0008006" key="4">
    <source>
        <dbReference type="Google" id="ProtNLM"/>
    </source>
</evidence>
<protein>
    <recommendedName>
        <fullName evidence="4">Apolipoprotein B</fullName>
    </recommendedName>
</protein>
<reference evidence="2" key="1">
    <citation type="submission" date="2023-10" db="EMBL/GenBank/DDBJ databases">
        <title>Genome assemblies of two species of porcelain crab, Petrolisthes cinctipes and Petrolisthes manimaculis (Anomura: Porcellanidae).</title>
        <authorList>
            <person name="Angst P."/>
        </authorList>
    </citation>
    <scope>NUCLEOTIDE SEQUENCE</scope>
    <source>
        <strain evidence="2">PB745_01</strain>
        <tissue evidence="2">Gill</tissue>
    </source>
</reference>
<name>A0AAE1EX96_PETCI</name>
<evidence type="ECO:0000313" key="3">
    <source>
        <dbReference type="Proteomes" id="UP001286313"/>
    </source>
</evidence>
<evidence type="ECO:0000256" key="1">
    <source>
        <dbReference type="SAM" id="SignalP"/>
    </source>
</evidence>
<organism evidence="2 3">
    <name type="scientific">Petrolisthes cinctipes</name>
    <name type="common">Flat porcelain crab</name>
    <dbReference type="NCBI Taxonomy" id="88211"/>
    <lineage>
        <taxon>Eukaryota</taxon>
        <taxon>Metazoa</taxon>
        <taxon>Ecdysozoa</taxon>
        <taxon>Arthropoda</taxon>
        <taxon>Crustacea</taxon>
        <taxon>Multicrustacea</taxon>
        <taxon>Malacostraca</taxon>
        <taxon>Eumalacostraca</taxon>
        <taxon>Eucarida</taxon>
        <taxon>Decapoda</taxon>
        <taxon>Pleocyemata</taxon>
        <taxon>Anomura</taxon>
        <taxon>Galatheoidea</taxon>
        <taxon>Porcellanidae</taxon>
        <taxon>Petrolisthes</taxon>
    </lineage>
</organism>
<proteinExistence type="predicted"/>
<dbReference type="EMBL" id="JAWQEG010004093">
    <property type="protein sequence ID" value="KAK3863042.1"/>
    <property type="molecule type" value="Genomic_DNA"/>
</dbReference>
<feature type="chain" id="PRO_5042249518" description="Apolipoprotein B" evidence="1">
    <location>
        <begin position="20"/>
        <end position="342"/>
    </location>
</feature>